<comment type="caution">
    <text evidence="13">The sequence shown here is derived from an EMBL/GenBank/DDBJ whole genome shotgun (WGS) entry which is preliminary data.</text>
</comment>
<feature type="compositionally biased region" description="Polar residues" evidence="9">
    <location>
        <begin position="205"/>
        <end position="225"/>
    </location>
</feature>
<dbReference type="GO" id="GO:0005634">
    <property type="term" value="C:nucleus"/>
    <property type="evidence" value="ECO:0007669"/>
    <property type="project" value="UniProtKB-SubCell"/>
</dbReference>
<dbReference type="SMART" id="SM00717">
    <property type="entry name" value="SANT"/>
    <property type="match status" value="2"/>
</dbReference>
<keyword evidence="5" id="KW-0804">Transcription</keyword>
<feature type="domain" description="SANT" evidence="11">
    <location>
        <begin position="12"/>
        <end position="70"/>
    </location>
</feature>
<dbReference type="NCBIfam" id="TIGR01557">
    <property type="entry name" value="myb_SHAQKYF"/>
    <property type="match status" value="1"/>
</dbReference>
<dbReference type="FunFam" id="1.10.10.60:FF:000154">
    <property type="entry name" value="Transcription factor SRM1"/>
    <property type="match status" value="1"/>
</dbReference>
<dbReference type="GO" id="GO:0003677">
    <property type="term" value="F:DNA binding"/>
    <property type="evidence" value="ECO:0007669"/>
    <property type="project" value="UniProtKB-KW"/>
</dbReference>
<keyword evidence="3" id="KW-0238">DNA-binding</keyword>
<dbReference type="Proteomes" id="UP001054889">
    <property type="component" value="Unassembled WGS sequence"/>
</dbReference>
<evidence type="ECO:0000256" key="3">
    <source>
        <dbReference type="ARBA" id="ARBA00023125"/>
    </source>
</evidence>
<reference evidence="13" key="2">
    <citation type="submission" date="2021-12" db="EMBL/GenBank/DDBJ databases">
        <title>Resequencing data analysis of finger millet.</title>
        <authorList>
            <person name="Hatakeyama M."/>
            <person name="Aluri S."/>
            <person name="Balachadran M.T."/>
            <person name="Sivarajan S.R."/>
            <person name="Poveda L."/>
            <person name="Shimizu-Inatsugi R."/>
            <person name="Schlapbach R."/>
            <person name="Sreeman S.M."/>
            <person name="Shimizu K.K."/>
        </authorList>
    </citation>
    <scope>NUCLEOTIDE SEQUENCE</scope>
</reference>
<evidence type="ECO:0000256" key="9">
    <source>
        <dbReference type="SAM" id="MobiDB-lite"/>
    </source>
</evidence>
<feature type="domain" description="HTH myb-type" evidence="12">
    <location>
        <begin position="120"/>
        <end position="176"/>
    </location>
</feature>
<feature type="domain" description="Myb-like" evidence="10">
    <location>
        <begin position="9"/>
        <end position="66"/>
    </location>
</feature>
<dbReference type="InterPro" id="IPR001005">
    <property type="entry name" value="SANT/Myb"/>
</dbReference>
<evidence type="ECO:0000256" key="4">
    <source>
        <dbReference type="ARBA" id="ARBA00023159"/>
    </source>
</evidence>
<evidence type="ECO:0000313" key="13">
    <source>
        <dbReference type="EMBL" id="GJN26034.1"/>
    </source>
</evidence>
<evidence type="ECO:0000259" key="10">
    <source>
        <dbReference type="PROSITE" id="PS50090"/>
    </source>
</evidence>
<evidence type="ECO:0000256" key="5">
    <source>
        <dbReference type="ARBA" id="ARBA00023163"/>
    </source>
</evidence>
<feature type="compositionally biased region" description="Basic and acidic residues" evidence="9">
    <location>
        <begin position="109"/>
        <end position="124"/>
    </location>
</feature>
<keyword evidence="2" id="KW-0805">Transcription regulation</keyword>
<evidence type="ECO:0000256" key="6">
    <source>
        <dbReference type="ARBA" id="ARBA00023242"/>
    </source>
</evidence>
<reference evidence="13" key="1">
    <citation type="journal article" date="2018" name="DNA Res.">
        <title>Multiple hybrid de novo genome assembly of finger millet, an orphan allotetraploid crop.</title>
        <authorList>
            <person name="Hatakeyama M."/>
            <person name="Aluri S."/>
            <person name="Balachadran M.T."/>
            <person name="Sivarajan S.R."/>
            <person name="Patrignani A."/>
            <person name="Gruter S."/>
            <person name="Poveda L."/>
            <person name="Shimizu-Inatsugi R."/>
            <person name="Baeten J."/>
            <person name="Francoijs K.J."/>
            <person name="Nataraja K.N."/>
            <person name="Reddy Y.A.N."/>
            <person name="Phadnis S."/>
            <person name="Ravikumar R.L."/>
            <person name="Schlapbach R."/>
            <person name="Sreeman S.M."/>
            <person name="Shimizu K.K."/>
        </authorList>
    </citation>
    <scope>NUCLEOTIDE SEQUENCE</scope>
</reference>
<dbReference type="PROSITE" id="PS51293">
    <property type="entry name" value="SANT"/>
    <property type="match status" value="2"/>
</dbReference>
<evidence type="ECO:0000256" key="7">
    <source>
        <dbReference type="ARBA" id="ARBA00068153"/>
    </source>
</evidence>
<name>A0AAV5ERU2_ELECO</name>
<comment type="subcellular location">
    <subcellularLocation>
        <location evidence="1">Nucleus</location>
    </subcellularLocation>
</comment>
<feature type="region of interest" description="Disordered" evidence="9">
    <location>
        <begin position="88"/>
        <end position="124"/>
    </location>
</feature>
<evidence type="ECO:0000259" key="12">
    <source>
        <dbReference type="PROSITE" id="PS51294"/>
    </source>
</evidence>
<dbReference type="Pfam" id="PF00249">
    <property type="entry name" value="Myb_DNA-binding"/>
    <property type="match status" value="2"/>
</dbReference>
<dbReference type="PANTHER" id="PTHR44042:SF67">
    <property type="entry name" value="MYB-LIKE PROTEIN I"/>
    <property type="match status" value="1"/>
</dbReference>
<dbReference type="AlphaFoldDB" id="A0AAV5ERU2"/>
<dbReference type="InterPro" id="IPR006447">
    <property type="entry name" value="Myb_dom_plants"/>
</dbReference>
<evidence type="ECO:0000256" key="8">
    <source>
        <dbReference type="ARBA" id="ARBA00076145"/>
    </source>
</evidence>
<protein>
    <recommendedName>
        <fullName evidence="7">Transcription factor MYBS1</fullName>
    </recommendedName>
    <alternativeName>
        <fullName evidence="8">Myb-related protein S1</fullName>
    </alternativeName>
</protein>
<dbReference type="SUPFAM" id="SSF46689">
    <property type="entry name" value="Homeodomain-like"/>
    <property type="match status" value="2"/>
</dbReference>
<gene>
    <name evidence="13" type="primary">gb13931</name>
    <name evidence="13" type="ORF">PR202_gb13931</name>
</gene>
<sequence length="299" mass="31203">MAVEEASSSGEEGPGAWTREQEKAFENAVATVSEDDDDGEDRWEKIAELVEGKTAEEVRRHYELLVEDIDGIEAGRVPLMTYAGDAGADEGGGGGGGSGKKGSGGGGGHGDKASAKSAEQERRKGIAWTEDEHRLFLLGLEKYGKGDWRSISRNFVISRTPTQVASHAQKYFIRLNSMNRERRRSSIHDITSVNNGDASAAQGPITGTNGQVANPGKSSKQTPQPANTPPGVDAYGTTIGQPVGGPLVSAVGTPVTLPVPAPPHMAYGMHAPVPGAVVPGAPVNIAPMPYPMPPPPSHG</sequence>
<dbReference type="GO" id="GO:0009739">
    <property type="term" value="P:response to gibberellin"/>
    <property type="evidence" value="ECO:0007669"/>
    <property type="project" value="UniProtKB-ARBA"/>
</dbReference>
<keyword evidence="6" id="KW-0539">Nucleus</keyword>
<feature type="domain" description="Myb-like" evidence="10">
    <location>
        <begin position="120"/>
        <end position="172"/>
    </location>
</feature>
<dbReference type="InterPro" id="IPR017930">
    <property type="entry name" value="Myb_dom"/>
</dbReference>
<proteinExistence type="predicted"/>
<feature type="domain" description="SANT" evidence="11">
    <location>
        <begin position="128"/>
        <end position="176"/>
    </location>
</feature>
<dbReference type="PROSITE" id="PS50090">
    <property type="entry name" value="MYB_LIKE"/>
    <property type="match status" value="2"/>
</dbReference>
<dbReference type="CDD" id="cd00167">
    <property type="entry name" value="SANT"/>
    <property type="match status" value="2"/>
</dbReference>
<dbReference type="GO" id="GO:0009744">
    <property type="term" value="P:response to sucrose"/>
    <property type="evidence" value="ECO:0007669"/>
    <property type="project" value="UniProtKB-ARBA"/>
</dbReference>
<dbReference type="FunFam" id="1.10.10.60:FF:000009">
    <property type="entry name" value="transcription factor MYB1R1"/>
    <property type="match status" value="1"/>
</dbReference>
<dbReference type="Gene3D" id="1.10.10.60">
    <property type="entry name" value="Homeodomain-like"/>
    <property type="match status" value="2"/>
</dbReference>
<evidence type="ECO:0000256" key="2">
    <source>
        <dbReference type="ARBA" id="ARBA00023015"/>
    </source>
</evidence>
<feature type="region of interest" description="Disordered" evidence="9">
    <location>
        <begin position="193"/>
        <end position="236"/>
    </location>
</feature>
<dbReference type="GO" id="GO:0003700">
    <property type="term" value="F:DNA-binding transcription factor activity"/>
    <property type="evidence" value="ECO:0007669"/>
    <property type="project" value="UniProtKB-ARBA"/>
</dbReference>
<dbReference type="InterPro" id="IPR009057">
    <property type="entry name" value="Homeodomain-like_sf"/>
</dbReference>
<keyword evidence="14" id="KW-1185">Reference proteome</keyword>
<keyword evidence="4" id="KW-0010">Activator</keyword>
<accession>A0AAV5ERU2</accession>
<evidence type="ECO:0000259" key="11">
    <source>
        <dbReference type="PROSITE" id="PS51293"/>
    </source>
</evidence>
<organism evidence="13 14">
    <name type="scientific">Eleusine coracana subsp. coracana</name>
    <dbReference type="NCBI Taxonomy" id="191504"/>
    <lineage>
        <taxon>Eukaryota</taxon>
        <taxon>Viridiplantae</taxon>
        <taxon>Streptophyta</taxon>
        <taxon>Embryophyta</taxon>
        <taxon>Tracheophyta</taxon>
        <taxon>Spermatophyta</taxon>
        <taxon>Magnoliopsida</taxon>
        <taxon>Liliopsida</taxon>
        <taxon>Poales</taxon>
        <taxon>Poaceae</taxon>
        <taxon>PACMAD clade</taxon>
        <taxon>Chloridoideae</taxon>
        <taxon>Cynodonteae</taxon>
        <taxon>Eleusininae</taxon>
        <taxon>Eleusine</taxon>
    </lineage>
</organism>
<dbReference type="PANTHER" id="PTHR44042">
    <property type="entry name" value="DUPLICATED HOMEODOMAIN-LIKE SUPERFAMILY PROTEIN-RELATED"/>
    <property type="match status" value="1"/>
</dbReference>
<evidence type="ECO:0000313" key="14">
    <source>
        <dbReference type="Proteomes" id="UP001054889"/>
    </source>
</evidence>
<feature type="compositionally biased region" description="Gly residues" evidence="9">
    <location>
        <begin position="89"/>
        <end position="108"/>
    </location>
</feature>
<dbReference type="InterPro" id="IPR017884">
    <property type="entry name" value="SANT_dom"/>
</dbReference>
<dbReference type="PROSITE" id="PS51294">
    <property type="entry name" value="HTH_MYB"/>
    <property type="match status" value="1"/>
</dbReference>
<dbReference type="EMBL" id="BQKI01000079">
    <property type="protein sequence ID" value="GJN26034.1"/>
    <property type="molecule type" value="Genomic_DNA"/>
</dbReference>
<evidence type="ECO:0000256" key="1">
    <source>
        <dbReference type="ARBA" id="ARBA00004123"/>
    </source>
</evidence>